<gene>
    <name evidence="1" type="ORF">M3N55_04600</name>
</gene>
<dbReference type="SUPFAM" id="SSF52833">
    <property type="entry name" value="Thioredoxin-like"/>
    <property type="match status" value="1"/>
</dbReference>
<dbReference type="Proteomes" id="UP001202550">
    <property type="component" value="Unassembled WGS sequence"/>
</dbReference>
<dbReference type="EMBL" id="JALZWP010000003">
    <property type="protein sequence ID" value="MCL1628001.1"/>
    <property type="molecule type" value="Genomic_DNA"/>
</dbReference>
<sequence>MADPASGLRLLMIEQPGCAYCVAFNRDIAPIYEKTEHGAAAPLFHADLRKDMPEGITLESRPFVTPTFILIGPDGHEMSRMTGFPGEDFFWPYIAKMIEEAQTELGQPALN</sequence>
<organism evidence="1 2">
    <name type="scientific">Roseinatronobacter domitianus</name>
    <dbReference type="NCBI Taxonomy" id="2940293"/>
    <lineage>
        <taxon>Bacteria</taxon>
        <taxon>Pseudomonadati</taxon>
        <taxon>Pseudomonadota</taxon>
        <taxon>Alphaproteobacteria</taxon>
        <taxon>Rhodobacterales</taxon>
        <taxon>Paracoccaceae</taxon>
        <taxon>Roseinatronobacter</taxon>
    </lineage>
</organism>
<reference evidence="1 2" key="1">
    <citation type="submission" date="2022-05" db="EMBL/GenBank/DDBJ databases">
        <title>Seasonal and diel survey of microbial diversity of the Tyrrhenian coast.</title>
        <authorList>
            <person name="Gattoni G."/>
            <person name="Corral P."/>
        </authorList>
    </citation>
    <scope>NUCLEOTIDE SEQUENCE [LARGE SCALE GENOMIC DNA]</scope>
    <source>
        <strain evidence="1 2">V10</strain>
    </source>
</reference>
<dbReference type="Gene3D" id="3.40.30.10">
    <property type="entry name" value="Glutaredoxin"/>
    <property type="match status" value="1"/>
</dbReference>
<dbReference type="RefSeq" id="WP_249056845.1">
    <property type="nucleotide sequence ID" value="NZ_JALZWP010000003.1"/>
</dbReference>
<protein>
    <submittedName>
        <fullName evidence="1">Thioredoxin family protein</fullName>
    </submittedName>
</protein>
<keyword evidence="2" id="KW-1185">Reference proteome</keyword>
<name>A0ABT0LZG1_9RHOB</name>
<evidence type="ECO:0000313" key="2">
    <source>
        <dbReference type="Proteomes" id="UP001202550"/>
    </source>
</evidence>
<evidence type="ECO:0000313" key="1">
    <source>
        <dbReference type="EMBL" id="MCL1628001.1"/>
    </source>
</evidence>
<accession>A0ABT0LZG1</accession>
<proteinExistence type="predicted"/>
<comment type="caution">
    <text evidence="1">The sequence shown here is derived from an EMBL/GenBank/DDBJ whole genome shotgun (WGS) entry which is preliminary data.</text>
</comment>
<dbReference type="InterPro" id="IPR036249">
    <property type="entry name" value="Thioredoxin-like_sf"/>
</dbReference>